<evidence type="ECO:0000313" key="2">
    <source>
        <dbReference type="EMBL" id="EKC34729.1"/>
    </source>
</evidence>
<sequence length="115" mass="12823">MAENNNGDICVSDINAEGIVVIDPTGRVRFRYDGTPAKRKRTFSPRCIVTDSLNQILTTDVNNCCVHILDQNGKFLKCLDNSDLKVPIGLSIDCKGRLWVGLLEKGKIKVLEYLK</sequence>
<dbReference type="InterPro" id="IPR001258">
    <property type="entry name" value="NHL_repeat"/>
</dbReference>
<dbReference type="AlphaFoldDB" id="K1QTZ8"/>
<name>K1QTZ8_MAGGI</name>
<dbReference type="HOGENOM" id="CLU_007742_4_1_1"/>
<evidence type="ECO:0000256" key="1">
    <source>
        <dbReference type="ARBA" id="ARBA00022737"/>
    </source>
</evidence>
<dbReference type="InterPro" id="IPR011042">
    <property type="entry name" value="6-blade_b-propeller_TolB-like"/>
</dbReference>
<dbReference type="Gene3D" id="2.120.10.30">
    <property type="entry name" value="TolB, C-terminal domain"/>
    <property type="match status" value="1"/>
</dbReference>
<dbReference type="Pfam" id="PF01436">
    <property type="entry name" value="NHL"/>
    <property type="match status" value="1"/>
</dbReference>
<dbReference type="EMBL" id="JH823219">
    <property type="protein sequence ID" value="EKC34729.1"/>
    <property type="molecule type" value="Genomic_DNA"/>
</dbReference>
<accession>K1QTZ8</accession>
<keyword evidence="1" id="KW-0677">Repeat</keyword>
<protein>
    <submittedName>
        <fullName evidence="2">Uncharacterized protein</fullName>
    </submittedName>
</protein>
<proteinExistence type="predicted"/>
<organism evidence="2">
    <name type="scientific">Magallana gigas</name>
    <name type="common">Pacific oyster</name>
    <name type="synonym">Crassostrea gigas</name>
    <dbReference type="NCBI Taxonomy" id="29159"/>
    <lineage>
        <taxon>Eukaryota</taxon>
        <taxon>Metazoa</taxon>
        <taxon>Spiralia</taxon>
        <taxon>Lophotrochozoa</taxon>
        <taxon>Mollusca</taxon>
        <taxon>Bivalvia</taxon>
        <taxon>Autobranchia</taxon>
        <taxon>Pteriomorphia</taxon>
        <taxon>Ostreida</taxon>
        <taxon>Ostreoidea</taxon>
        <taxon>Ostreidae</taxon>
        <taxon>Magallana</taxon>
    </lineage>
</organism>
<dbReference type="SUPFAM" id="SSF101898">
    <property type="entry name" value="NHL repeat"/>
    <property type="match status" value="1"/>
</dbReference>
<reference evidence="2" key="1">
    <citation type="journal article" date="2012" name="Nature">
        <title>The oyster genome reveals stress adaptation and complexity of shell formation.</title>
        <authorList>
            <person name="Zhang G."/>
            <person name="Fang X."/>
            <person name="Guo X."/>
            <person name="Li L."/>
            <person name="Luo R."/>
            <person name="Xu F."/>
            <person name="Yang P."/>
            <person name="Zhang L."/>
            <person name="Wang X."/>
            <person name="Qi H."/>
            <person name="Xiong Z."/>
            <person name="Que H."/>
            <person name="Xie Y."/>
            <person name="Holland P.W."/>
            <person name="Paps J."/>
            <person name="Zhu Y."/>
            <person name="Wu F."/>
            <person name="Chen Y."/>
            <person name="Wang J."/>
            <person name="Peng C."/>
            <person name="Meng J."/>
            <person name="Yang L."/>
            <person name="Liu J."/>
            <person name="Wen B."/>
            <person name="Zhang N."/>
            <person name="Huang Z."/>
            <person name="Zhu Q."/>
            <person name="Feng Y."/>
            <person name="Mount A."/>
            <person name="Hedgecock D."/>
            <person name="Xu Z."/>
            <person name="Liu Y."/>
            <person name="Domazet-Loso T."/>
            <person name="Du Y."/>
            <person name="Sun X."/>
            <person name="Zhang S."/>
            <person name="Liu B."/>
            <person name="Cheng P."/>
            <person name="Jiang X."/>
            <person name="Li J."/>
            <person name="Fan D."/>
            <person name="Wang W."/>
            <person name="Fu W."/>
            <person name="Wang T."/>
            <person name="Wang B."/>
            <person name="Zhang J."/>
            <person name="Peng Z."/>
            <person name="Li Y."/>
            <person name="Li N."/>
            <person name="Wang J."/>
            <person name="Chen M."/>
            <person name="He Y."/>
            <person name="Tan F."/>
            <person name="Song X."/>
            <person name="Zheng Q."/>
            <person name="Huang R."/>
            <person name="Yang H."/>
            <person name="Du X."/>
            <person name="Chen L."/>
            <person name="Yang M."/>
            <person name="Gaffney P.M."/>
            <person name="Wang S."/>
            <person name="Luo L."/>
            <person name="She Z."/>
            <person name="Ming Y."/>
            <person name="Huang W."/>
            <person name="Zhang S."/>
            <person name="Huang B."/>
            <person name="Zhang Y."/>
            <person name="Qu T."/>
            <person name="Ni P."/>
            <person name="Miao G."/>
            <person name="Wang J."/>
            <person name="Wang Q."/>
            <person name="Steinberg C.E."/>
            <person name="Wang H."/>
            <person name="Li N."/>
            <person name="Qian L."/>
            <person name="Zhang G."/>
            <person name="Li Y."/>
            <person name="Yang H."/>
            <person name="Liu X."/>
            <person name="Wang J."/>
            <person name="Yin Y."/>
            <person name="Wang J."/>
        </authorList>
    </citation>
    <scope>NUCLEOTIDE SEQUENCE [LARGE SCALE GENOMIC DNA]</scope>
    <source>
        <strain evidence="2">05x7-T-G4-1.051#20</strain>
    </source>
</reference>
<gene>
    <name evidence="2" type="ORF">CGI_10021710</name>
</gene>
<dbReference type="InParanoid" id="K1QTZ8"/>